<name>A0AAD7JBJ2_9AGAR</name>
<evidence type="ECO:0000313" key="1">
    <source>
        <dbReference type="EMBL" id="KAJ7760461.1"/>
    </source>
</evidence>
<comment type="caution">
    <text evidence="1">The sequence shown here is derived from an EMBL/GenBank/DDBJ whole genome shotgun (WGS) entry which is preliminary data.</text>
</comment>
<evidence type="ECO:0000313" key="2">
    <source>
        <dbReference type="Proteomes" id="UP001215598"/>
    </source>
</evidence>
<dbReference type="AlphaFoldDB" id="A0AAD7JBJ2"/>
<reference evidence="1" key="1">
    <citation type="submission" date="2023-03" db="EMBL/GenBank/DDBJ databases">
        <title>Massive genome expansion in bonnet fungi (Mycena s.s.) driven by repeated elements and novel gene families across ecological guilds.</title>
        <authorList>
            <consortium name="Lawrence Berkeley National Laboratory"/>
            <person name="Harder C.B."/>
            <person name="Miyauchi S."/>
            <person name="Viragh M."/>
            <person name="Kuo A."/>
            <person name="Thoen E."/>
            <person name="Andreopoulos B."/>
            <person name="Lu D."/>
            <person name="Skrede I."/>
            <person name="Drula E."/>
            <person name="Henrissat B."/>
            <person name="Morin E."/>
            <person name="Kohler A."/>
            <person name="Barry K."/>
            <person name="LaButti K."/>
            <person name="Morin E."/>
            <person name="Salamov A."/>
            <person name="Lipzen A."/>
            <person name="Mereny Z."/>
            <person name="Hegedus B."/>
            <person name="Baldrian P."/>
            <person name="Stursova M."/>
            <person name="Weitz H."/>
            <person name="Taylor A."/>
            <person name="Grigoriev I.V."/>
            <person name="Nagy L.G."/>
            <person name="Martin F."/>
            <person name="Kauserud H."/>
        </authorList>
    </citation>
    <scope>NUCLEOTIDE SEQUENCE</scope>
    <source>
        <strain evidence="1">CBHHK182m</strain>
    </source>
</reference>
<proteinExistence type="predicted"/>
<sequence length="281" mass="32045">MPTYTVRFKRPPAVAGWGTDWIPLGLEYRPFFDRDKDTPSDTEERQFECSRTLESYLLEFNSLRVPTISSFDDADDICRLQSRCQSQPEVLAFHKAAAFKTRVLDIILDRCRELSSDAKERVVFHPDAERLAKDLGPDQQLAYQVINADMHSTDHEFIELKAWICLLAPLSDYLFRWKAFVKDVDDRHSLPHTGCTYVPRTSETPAAFHRIMSAQSKLKSCYGTQGVSRRDFFRPPILLLPVCSARHLSSFDTCFRGCPVAELEPNQLSFLGAPNHASSPP</sequence>
<keyword evidence="2" id="KW-1185">Reference proteome</keyword>
<accession>A0AAD7JBJ2</accession>
<gene>
    <name evidence="1" type="ORF">B0H16DRAFT_1532374</name>
</gene>
<organism evidence="1 2">
    <name type="scientific">Mycena metata</name>
    <dbReference type="NCBI Taxonomy" id="1033252"/>
    <lineage>
        <taxon>Eukaryota</taxon>
        <taxon>Fungi</taxon>
        <taxon>Dikarya</taxon>
        <taxon>Basidiomycota</taxon>
        <taxon>Agaricomycotina</taxon>
        <taxon>Agaricomycetes</taxon>
        <taxon>Agaricomycetidae</taxon>
        <taxon>Agaricales</taxon>
        <taxon>Marasmiineae</taxon>
        <taxon>Mycenaceae</taxon>
        <taxon>Mycena</taxon>
    </lineage>
</organism>
<protein>
    <submittedName>
        <fullName evidence="1">Uncharacterized protein</fullName>
    </submittedName>
</protein>
<dbReference type="Proteomes" id="UP001215598">
    <property type="component" value="Unassembled WGS sequence"/>
</dbReference>
<dbReference type="EMBL" id="JARKIB010000037">
    <property type="protein sequence ID" value="KAJ7760461.1"/>
    <property type="molecule type" value="Genomic_DNA"/>
</dbReference>